<evidence type="ECO:0000313" key="1">
    <source>
        <dbReference type="EMBL" id="BAY87933.1"/>
    </source>
</evidence>
<evidence type="ECO:0000313" key="2">
    <source>
        <dbReference type="Proteomes" id="UP000218418"/>
    </source>
</evidence>
<protein>
    <submittedName>
        <fullName evidence="1">Uncharacterized protein</fullName>
    </submittedName>
</protein>
<dbReference type="EMBL" id="AP018230">
    <property type="protein sequence ID" value="BAY87933.1"/>
    <property type="molecule type" value="Genomic_DNA"/>
</dbReference>
<gene>
    <name evidence="1" type="ORF">NIES267_74570</name>
</gene>
<geneLocation type="plasmid" evidence="2">
    <name>Plasmid3 dna</name>
</geneLocation>
<organism evidence="1 2">
    <name type="scientific">Calothrix parasitica NIES-267</name>
    <dbReference type="NCBI Taxonomy" id="1973488"/>
    <lineage>
        <taxon>Bacteria</taxon>
        <taxon>Bacillati</taxon>
        <taxon>Cyanobacteriota</taxon>
        <taxon>Cyanophyceae</taxon>
        <taxon>Nostocales</taxon>
        <taxon>Calotrichaceae</taxon>
        <taxon>Calothrix</taxon>
    </lineage>
</organism>
<dbReference type="OrthoDB" id="509442at2"/>
<keyword evidence="1" id="KW-0614">Plasmid</keyword>
<sequence length="192" mass="21921">MNEFRYIIGTNTEVRLGLIYWADKIREYTDTYYQGDKENARGTDFYRCISKLEQISDNLLDKEDFVRSVIDDQNLLASISIIARTEILIEDEFTACIEIENISNSPWNTIEFPQVEKRKGAATSLVEGIIRESRSLGLSDILKLFAVPEAQEFYQKIGFEETNGSGEMILSSNAASMFLLDLEQKRNSAAFD</sequence>
<dbReference type="Gene3D" id="3.40.630.30">
    <property type="match status" value="1"/>
</dbReference>
<name>A0A1Z4M363_9CYAN</name>
<dbReference type="InterPro" id="IPR016181">
    <property type="entry name" value="Acyl_CoA_acyltransferase"/>
</dbReference>
<dbReference type="GO" id="GO:0016747">
    <property type="term" value="F:acyltransferase activity, transferring groups other than amino-acyl groups"/>
    <property type="evidence" value="ECO:0007669"/>
    <property type="project" value="InterPro"/>
</dbReference>
<dbReference type="SUPFAM" id="SSF55729">
    <property type="entry name" value="Acyl-CoA N-acyltransferases (Nat)"/>
    <property type="match status" value="1"/>
</dbReference>
<accession>A0A1Z4M363</accession>
<proteinExistence type="predicted"/>
<dbReference type="AlphaFoldDB" id="A0A1Z4M363"/>
<reference evidence="1 2" key="1">
    <citation type="submission" date="2017-06" db="EMBL/GenBank/DDBJ databases">
        <title>Genome sequencing of cyanobaciteial culture collection at National Institute for Environmental Studies (NIES).</title>
        <authorList>
            <person name="Hirose Y."/>
            <person name="Shimura Y."/>
            <person name="Fujisawa T."/>
            <person name="Nakamura Y."/>
            <person name="Kawachi M."/>
        </authorList>
    </citation>
    <scope>NUCLEOTIDE SEQUENCE [LARGE SCALE GENOMIC DNA]</scope>
    <source>
        <strain evidence="1 2">NIES-267</strain>
        <plasmid evidence="2">Plasmid3 dna</plasmid>
    </source>
</reference>
<keyword evidence="2" id="KW-1185">Reference proteome</keyword>
<dbReference type="Proteomes" id="UP000218418">
    <property type="component" value="Plasmid plasmid3"/>
</dbReference>